<evidence type="ECO:0000313" key="2">
    <source>
        <dbReference type="Proteomes" id="UP000092444"/>
    </source>
</evidence>
<proteinExistence type="predicted"/>
<dbReference type="EMBL" id="CCAG010001037">
    <property type="status" value="NOT_ANNOTATED_CDS"/>
    <property type="molecule type" value="Genomic_DNA"/>
</dbReference>
<dbReference type="AlphaFoldDB" id="A0A1B0G6Y8"/>
<sequence>MRLVKQSKQIVVRNADDVCCLQKEKTKIVHSTLLPNSIRALIVGPSNCGKTNVMISLIESPHGLSFKNIYIYSKSLYQPKYQNEKVVSISKAKPHSIMIFDDVICDKQNTIRNYFCWVDISTLIAFIYVKHIREFPNI</sequence>
<dbReference type="EnsemblMetazoa" id="GMOY009081-RA">
    <property type="protein sequence ID" value="GMOY009081-PA"/>
    <property type="gene ID" value="GMOY009081"/>
</dbReference>
<name>A0A1B0G6Y8_GLOMM</name>
<dbReference type="Proteomes" id="UP000092444">
    <property type="component" value="Unassembled WGS sequence"/>
</dbReference>
<accession>A0A1B0G6Y8</accession>
<dbReference type="VEuPathDB" id="VectorBase:GMOY009081"/>
<organism evidence="1 2">
    <name type="scientific">Glossina morsitans morsitans</name>
    <name type="common">Savannah tsetse fly</name>
    <dbReference type="NCBI Taxonomy" id="37546"/>
    <lineage>
        <taxon>Eukaryota</taxon>
        <taxon>Metazoa</taxon>
        <taxon>Ecdysozoa</taxon>
        <taxon>Arthropoda</taxon>
        <taxon>Hexapoda</taxon>
        <taxon>Insecta</taxon>
        <taxon>Pterygota</taxon>
        <taxon>Neoptera</taxon>
        <taxon>Endopterygota</taxon>
        <taxon>Diptera</taxon>
        <taxon>Brachycera</taxon>
        <taxon>Muscomorpha</taxon>
        <taxon>Hippoboscoidea</taxon>
        <taxon>Glossinidae</taxon>
        <taxon>Glossina</taxon>
    </lineage>
</organism>
<evidence type="ECO:0000313" key="1">
    <source>
        <dbReference type="EnsemblMetazoa" id="GMOY009081-PA"/>
    </source>
</evidence>
<keyword evidence="2" id="KW-1185">Reference proteome</keyword>
<dbReference type="SUPFAM" id="SSF52540">
    <property type="entry name" value="P-loop containing nucleoside triphosphate hydrolases"/>
    <property type="match status" value="1"/>
</dbReference>
<dbReference type="InterPro" id="IPR027417">
    <property type="entry name" value="P-loop_NTPase"/>
</dbReference>
<protein>
    <submittedName>
        <fullName evidence="1">Uncharacterized protein</fullName>
    </submittedName>
</protein>
<reference evidence="1" key="1">
    <citation type="submission" date="2020-05" db="UniProtKB">
        <authorList>
            <consortium name="EnsemblMetazoa"/>
        </authorList>
    </citation>
    <scope>IDENTIFICATION</scope>
    <source>
        <strain evidence="1">Yale</strain>
    </source>
</reference>
<dbReference type="PhylomeDB" id="A0A1B0G6Y8"/>